<name>A0A418PX39_9BACT</name>
<reference evidence="1 2" key="1">
    <citation type="submission" date="2018-09" db="EMBL/GenBank/DDBJ databases">
        <authorList>
            <person name="Wang X."/>
            <person name="Du Z."/>
        </authorList>
    </citation>
    <scope>NUCLEOTIDE SEQUENCE [LARGE SCALE GENOMIC DNA]</scope>
    <source>
        <strain evidence="1 2">N3</strain>
    </source>
</reference>
<protein>
    <submittedName>
        <fullName evidence="1">Uncharacterized protein</fullName>
    </submittedName>
</protein>
<dbReference type="EMBL" id="QXML01000001">
    <property type="protein sequence ID" value="RIW18710.1"/>
    <property type="molecule type" value="Genomic_DNA"/>
</dbReference>
<evidence type="ECO:0000313" key="2">
    <source>
        <dbReference type="Proteomes" id="UP000283522"/>
    </source>
</evidence>
<proteinExistence type="predicted"/>
<accession>A0A418PX39</accession>
<dbReference type="AlphaFoldDB" id="A0A418PX39"/>
<sequence>MKRNENPTFLEDSSGNFLDGLIKGENSKPKSGTSFQVINLDLPLNRCSVCINAKKKRYLVKLYLKKSEVKNNRILQLRKEKLEKYRINYMPLCSDEDWEMMAAFYAKKSE</sequence>
<gene>
    <name evidence="1" type="ORF">D0X99_03245</name>
</gene>
<comment type="caution">
    <text evidence="1">The sequence shown here is derived from an EMBL/GenBank/DDBJ whole genome shotgun (WGS) entry which is preliminary data.</text>
</comment>
<organism evidence="1 2">
    <name type="scientific">Algoriphagus lacus</name>
    <dbReference type="NCBI Taxonomy" id="2056311"/>
    <lineage>
        <taxon>Bacteria</taxon>
        <taxon>Pseudomonadati</taxon>
        <taxon>Bacteroidota</taxon>
        <taxon>Cytophagia</taxon>
        <taxon>Cytophagales</taxon>
        <taxon>Cyclobacteriaceae</taxon>
        <taxon>Algoriphagus</taxon>
    </lineage>
</organism>
<dbReference type="Proteomes" id="UP000283522">
    <property type="component" value="Unassembled WGS sequence"/>
</dbReference>
<evidence type="ECO:0000313" key="1">
    <source>
        <dbReference type="EMBL" id="RIW18710.1"/>
    </source>
</evidence>
<keyword evidence="2" id="KW-1185">Reference proteome</keyword>